<dbReference type="SUPFAM" id="SSF48403">
    <property type="entry name" value="Ankyrin repeat"/>
    <property type="match status" value="1"/>
</dbReference>
<reference evidence="3 4" key="1">
    <citation type="submission" date="2024-10" db="EMBL/GenBank/DDBJ databases">
        <title>Updated reference genomes for cyclostephanoid diatoms.</title>
        <authorList>
            <person name="Roberts W.R."/>
            <person name="Alverson A.J."/>
        </authorList>
    </citation>
    <scope>NUCLEOTIDE SEQUENCE [LARGE SCALE GENOMIC DNA]</scope>
    <source>
        <strain evidence="3 4">AJA232-27</strain>
    </source>
</reference>
<dbReference type="Gene3D" id="1.25.40.20">
    <property type="entry name" value="Ankyrin repeat-containing domain"/>
    <property type="match status" value="1"/>
</dbReference>
<evidence type="ECO:0000256" key="1">
    <source>
        <dbReference type="SAM" id="Coils"/>
    </source>
</evidence>
<sequence length="574" mass="63921">MAEVAESESSSKMVGSLPTYKLGDEGKPNHFNAATSREAAAVEAKSLEVGDAAFIKRSDLKWTYAIVTEKIVGDSVSLRFEVDNEHNRKSFPEAQWGKYIRVIHVEESELARLQEEADKMNKVEDMAKGEEDEIKTYYSAKTNATATSKTGSWFSGLFTHKTEAPPAPTAAAVEEKVATVDKAETEAALAGETAVEKAAEEEASVAKTADEEIAVEKTAVEEAPVEETPVKETAVEEAPVEEPENTKENTNPMEEPKAEPAKESFSPFRNPLNIKSALLNKIFKSDKTPPKTSEKKVVIESDKADGPTSPKGESKREWFDPDAFEVDYDASPTDLFQALEARQFSYADEMFKQVYKQFNKDCKTWVVARGLTKNAQLRFRALPLHAALVFGAPDDMVMKILNSYPNAARGRDVKGRLPIHLAFEHNASAAVVAAIIEVFPRGFFASDKKDKTPLDYVNDNMKHGPLKRFIPLILANKVEDERAKWETELATALAEQKVALRSDKKYLEDIIATVTQDVEAAYASKMEMLDENYKKEMQLLKKKHDNETQALLEGFEVKLNFERKLHKLKGTAAQ</sequence>
<keyword evidence="1" id="KW-0175">Coiled coil</keyword>
<dbReference type="AlphaFoldDB" id="A0ABD3M2T2"/>
<gene>
    <name evidence="3" type="ORF">ACHAWU_004261</name>
</gene>
<protein>
    <submittedName>
        <fullName evidence="3">Uncharacterized protein</fullName>
    </submittedName>
</protein>
<feature type="coiled-coil region" evidence="1">
    <location>
        <begin position="103"/>
        <end position="133"/>
    </location>
</feature>
<feature type="compositionally biased region" description="Basic and acidic residues" evidence="2">
    <location>
        <begin position="285"/>
        <end position="305"/>
    </location>
</feature>
<feature type="region of interest" description="Disordered" evidence="2">
    <location>
        <begin position="285"/>
        <end position="317"/>
    </location>
</feature>
<dbReference type="EMBL" id="JALLBG020000234">
    <property type="protein sequence ID" value="KAL3758296.1"/>
    <property type="molecule type" value="Genomic_DNA"/>
</dbReference>
<evidence type="ECO:0000256" key="2">
    <source>
        <dbReference type="SAM" id="MobiDB-lite"/>
    </source>
</evidence>
<feature type="region of interest" description="Disordered" evidence="2">
    <location>
        <begin position="222"/>
        <end position="269"/>
    </location>
</feature>
<evidence type="ECO:0000313" key="3">
    <source>
        <dbReference type="EMBL" id="KAL3758296.1"/>
    </source>
</evidence>
<dbReference type="InterPro" id="IPR036770">
    <property type="entry name" value="Ankyrin_rpt-contain_sf"/>
</dbReference>
<evidence type="ECO:0000313" key="4">
    <source>
        <dbReference type="Proteomes" id="UP001530293"/>
    </source>
</evidence>
<organism evidence="3 4">
    <name type="scientific">Discostella pseudostelligera</name>
    <dbReference type="NCBI Taxonomy" id="259834"/>
    <lineage>
        <taxon>Eukaryota</taxon>
        <taxon>Sar</taxon>
        <taxon>Stramenopiles</taxon>
        <taxon>Ochrophyta</taxon>
        <taxon>Bacillariophyta</taxon>
        <taxon>Coscinodiscophyceae</taxon>
        <taxon>Thalassiosirophycidae</taxon>
        <taxon>Stephanodiscales</taxon>
        <taxon>Stephanodiscaceae</taxon>
        <taxon>Discostella</taxon>
    </lineage>
</organism>
<accession>A0ABD3M2T2</accession>
<proteinExistence type="predicted"/>
<feature type="region of interest" description="Disordered" evidence="2">
    <location>
        <begin position="1"/>
        <end position="21"/>
    </location>
</feature>
<keyword evidence="4" id="KW-1185">Reference proteome</keyword>
<name>A0ABD3M2T2_9STRA</name>
<comment type="caution">
    <text evidence="3">The sequence shown here is derived from an EMBL/GenBank/DDBJ whole genome shotgun (WGS) entry which is preliminary data.</text>
</comment>
<dbReference type="Proteomes" id="UP001530293">
    <property type="component" value="Unassembled WGS sequence"/>
</dbReference>